<comment type="subcellular location">
    <subcellularLocation>
        <location evidence="1">Membrane</location>
        <topology evidence="1">Multi-pass membrane protein</topology>
    </subcellularLocation>
</comment>
<feature type="transmembrane region" description="Helical" evidence="5">
    <location>
        <begin position="414"/>
        <end position="438"/>
    </location>
</feature>
<reference evidence="8" key="1">
    <citation type="submission" date="2022-11" db="UniProtKB">
        <authorList>
            <consortium name="WormBaseParasite"/>
        </authorList>
    </citation>
    <scope>IDENTIFICATION</scope>
</reference>
<feature type="transmembrane region" description="Helical" evidence="5">
    <location>
        <begin position="125"/>
        <end position="145"/>
    </location>
</feature>
<feature type="transmembrane region" description="Helical" evidence="5">
    <location>
        <begin position="243"/>
        <end position="261"/>
    </location>
</feature>
<evidence type="ECO:0000256" key="3">
    <source>
        <dbReference type="ARBA" id="ARBA00022989"/>
    </source>
</evidence>
<keyword evidence="2 5" id="KW-0812">Transmembrane</keyword>
<dbReference type="GO" id="GO:0016020">
    <property type="term" value="C:membrane"/>
    <property type="evidence" value="ECO:0007669"/>
    <property type="project" value="UniProtKB-SubCell"/>
</dbReference>
<dbReference type="WBParaSite" id="PSAMB.scaffold227size63887.g3456.t1">
    <property type="protein sequence ID" value="PSAMB.scaffold227size63887.g3456.t1"/>
    <property type="gene ID" value="PSAMB.scaffold227size63887.g3456"/>
</dbReference>
<sequence length="560" mass="62574">MRPLWSSKIPRSPLMDFDFDSALIEVGDFGRYQIWLFFLICLPASLPSAWSAFNQPFVVASPAHHCRLTADEENRTMSLPLRSCFQYNSSTEATMVPCQNGWVYDRSTYKETIVTEFDLVCDRKYWVELTTTAFYTGSFVGNFLFGHIADKFGRRVAFFIILSTLVVTGTLCSFAQNVGQFFVLRFFTGLPFPALFQVPFIISMEFMGKSGRIFSGIVISIFFGSAMAILGIVASFIREWRLLTLLCNAPYAILFSYYFFLPESARWLVSVRKFDDAKKIMTKMAKTNRKTVNVNELMAKLRSCPRASSQEEENNQHNVFDLFKTPNLRKKTLIITYVWLVNAIVYNGLTLNVSNLPVNDYLSFTINGAVELPAYFIVWPLLDRIGRRWPICMAMLIGGAACICTLFVPSNYGWMVAGLAFLGKFGIAGSFAVIYIFAGELYPTVVRAVGMGMSSMVAGSGLILGPYLIRLGEYVRILPLLIMGILTVSAGIASMFLPETLGIDLPQTIAEAEEFGKGFCPGHCFDRRRTSAGVHELNSVETNSLITMAKCDNNGDAVPV</sequence>
<dbReference type="Gene3D" id="1.20.1250.20">
    <property type="entry name" value="MFS general substrate transporter like domains"/>
    <property type="match status" value="1"/>
</dbReference>
<protein>
    <submittedName>
        <fullName evidence="8">Major facilitator superfamily (MFS) profile domain-containing protein</fullName>
    </submittedName>
</protein>
<feature type="transmembrane region" description="Helical" evidence="5">
    <location>
        <begin position="182"/>
        <end position="202"/>
    </location>
</feature>
<dbReference type="InterPro" id="IPR036259">
    <property type="entry name" value="MFS_trans_sf"/>
</dbReference>
<evidence type="ECO:0000256" key="4">
    <source>
        <dbReference type="ARBA" id="ARBA00023136"/>
    </source>
</evidence>
<organism evidence="7 8">
    <name type="scientific">Plectus sambesii</name>
    <dbReference type="NCBI Taxonomy" id="2011161"/>
    <lineage>
        <taxon>Eukaryota</taxon>
        <taxon>Metazoa</taxon>
        <taxon>Ecdysozoa</taxon>
        <taxon>Nematoda</taxon>
        <taxon>Chromadorea</taxon>
        <taxon>Plectida</taxon>
        <taxon>Plectina</taxon>
        <taxon>Plectoidea</taxon>
        <taxon>Plectidae</taxon>
        <taxon>Plectus</taxon>
    </lineage>
</organism>
<dbReference type="GO" id="GO:0022857">
    <property type="term" value="F:transmembrane transporter activity"/>
    <property type="evidence" value="ECO:0007669"/>
    <property type="project" value="InterPro"/>
</dbReference>
<evidence type="ECO:0000256" key="1">
    <source>
        <dbReference type="ARBA" id="ARBA00004141"/>
    </source>
</evidence>
<evidence type="ECO:0000259" key="6">
    <source>
        <dbReference type="PROSITE" id="PS50850"/>
    </source>
</evidence>
<feature type="transmembrane region" description="Helical" evidence="5">
    <location>
        <begin position="157"/>
        <end position="176"/>
    </location>
</feature>
<proteinExistence type="predicted"/>
<feature type="transmembrane region" description="Helical" evidence="5">
    <location>
        <begin position="445"/>
        <end position="469"/>
    </location>
</feature>
<feature type="transmembrane region" description="Helical" evidence="5">
    <location>
        <begin position="389"/>
        <end position="408"/>
    </location>
</feature>
<feature type="transmembrane region" description="Helical" evidence="5">
    <location>
        <begin position="34"/>
        <end position="53"/>
    </location>
</feature>
<keyword evidence="7" id="KW-1185">Reference proteome</keyword>
<name>A0A914VRE5_9BILA</name>
<dbReference type="CDD" id="cd17317">
    <property type="entry name" value="MFS_SLC22"/>
    <property type="match status" value="1"/>
</dbReference>
<evidence type="ECO:0000256" key="5">
    <source>
        <dbReference type="SAM" id="Phobius"/>
    </source>
</evidence>
<dbReference type="Proteomes" id="UP000887566">
    <property type="component" value="Unplaced"/>
</dbReference>
<keyword evidence="4 5" id="KW-0472">Membrane</keyword>
<feature type="transmembrane region" description="Helical" evidence="5">
    <location>
        <begin position="214"/>
        <end position="237"/>
    </location>
</feature>
<dbReference type="InterPro" id="IPR020846">
    <property type="entry name" value="MFS_dom"/>
</dbReference>
<feature type="transmembrane region" description="Helical" evidence="5">
    <location>
        <begin position="332"/>
        <end position="349"/>
    </location>
</feature>
<feature type="transmembrane region" description="Helical" evidence="5">
    <location>
        <begin position="361"/>
        <end position="382"/>
    </location>
</feature>
<dbReference type="PROSITE" id="PS50850">
    <property type="entry name" value="MFS"/>
    <property type="match status" value="1"/>
</dbReference>
<dbReference type="AlphaFoldDB" id="A0A914VRE5"/>
<feature type="domain" description="Major facilitator superfamily (MFS) profile" evidence="6">
    <location>
        <begin position="78"/>
        <end position="502"/>
    </location>
</feature>
<feature type="transmembrane region" description="Helical" evidence="5">
    <location>
        <begin position="475"/>
        <end position="497"/>
    </location>
</feature>
<evidence type="ECO:0000256" key="2">
    <source>
        <dbReference type="ARBA" id="ARBA00022692"/>
    </source>
</evidence>
<accession>A0A914VRE5</accession>
<evidence type="ECO:0000313" key="8">
    <source>
        <dbReference type="WBParaSite" id="PSAMB.scaffold227size63887.g3456.t1"/>
    </source>
</evidence>
<keyword evidence="3 5" id="KW-1133">Transmembrane helix</keyword>
<dbReference type="PANTHER" id="PTHR24064">
    <property type="entry name" value="SOLUTE CARRIER FAMILY 22 MEMBER"/>
    <property type="match status" value="1"/>
</dbReference>
<dbReference type="SUPFAM" id="SSF103473">
    <property type="entry name" value="MFS general substrate transporter"/>
    <property type="match status" value="1"/>
</dbReference>
<evidence type="ECO:0000313" key="7">
    <source>
        <dbReference type="Proteomes" id="UP000887566"/>
    </source>
</evidence>
<dbReference type="InterPro" id="IPR005828">
    <property type="entry name" value="MFS_sugar_transport-like"/>
</dbReference>
<dbReference type="Pfam" id="PF00083">
    <property type="entry name" value="Sugar_tr"/>
    <property type="match status" value="1"/>
</dbReference>